<evidence type="ECO:0000313" key="3">
    <source>
        <dbReference type="Proteomes" id="UP000031561"/>
    </source>
</evidence>
<dbReference type="AlphaFoldDB" id="A0ABD4SZH6"/>
<sequence length="51" mass="5531">MMWATAKLSSLSGLENLQVGSIGGGDRQWQRGADVPRHDSGSVYELKRTAI</sequence>
<comment type="caution">
    <text evidence="2">The sequence shown here is derived from an EMBL/GenBank/DDBJ whole genome shotgun (WGS) entry which is preliminary data.</text>
</comment>
<accession>A0ABD4SZH6</accession>
<feature type="compositionally biased region" description="Basic and acidic residues" evidence="1">
    <location>
        <begin position="34"/>
        <end position="51"/>
    </location>
</feature>
<dbReference type="EMBL" id="JTHE03000023">
    <property type="protein sequence ID" value="MCM1981872.1"/>
    <property type="molecule type" value="Genomic_DNA"/>
</dbReference>
<gene>
    <name evidence="2" type="ORF">QQ91_0003375</name>
</gene>
<evidence type="ECO:0000256" key="1">
    <source>
        <dbReference type="SAM" id="MobiDB-lite"/>
    </source>
</evidence>
<proteinExistence type="predicted"/>
<organism evidence="2 3">
    <name type="scientific">Lyngbya confervoides BDU141951</name>
    <dbReference type="NCBI Taxonomy" id="1574623"/>
    <lineage>
        <taxon>Bacteria</taxon>
        <taxon>Bacillati</taxon>
        <taxon>Cyanobacteriota</taxon>
        <taxon>Cyanophyceae</taxon>
        <taxon>Oscillatoriophycideae</taxon>
        <taxon>Oscillatoriales</taxon>
        <taxon>Microcoleaceae</taxon>
        <taxon>Lyngbya</taxon>
    </lineage>
</organism>
<name>A0ABD4SZH6_9CYAN</name>
<evidence type="ECO:0000313" key="2">
    <source>
        <dbReference type="EMBL" id="MCM1981872.1"/>
    </source>
</evidence>
<reference evidence="2 3" key="1">
    <citation type="journal article" date="2015" name="Genome Announc.">
        <title>Draft Genome Sequence of Filamentous Marine Cyanobacterium Lyngbya confervoides Strain BDU141951.</title>
        <authorList>
            <person name="Chandrababunaidu M.M."/>
            <person name="Sen D."/>
            <person name="Tripathy S."/>
        </authorList>
    </citation>
    <scope>NUCLEOTIDE SEQUENCE [LARGE SCALE GENOMIC DNA]</scope>
    <source>
        <strain evidence="2 3">BDU141951</strain>
    </source>
</reference>
<protein>
    <submittedName>
        <fullName evidence="2">Uncharacterized protein</fullName>
    </submittedName>
</protein>
<keyword evidence="3" id="KW-1185">Reference proteome</keyword>
<feature type="region of interest" description="Disordered" evidence="1">
    <location>
        <begin position="25"/>
        <end position="51"/>
    </location>
</feature>
<dbReference type="Proteomes" id="UP000031561">
    <property type="component" value="Unassembled WGS sequence"/>
</dbReference>
<dbReference type="RefSeq" id="WP_166279992.1">
    <property type="nucleotide sequence ID" value="NZ_JTHE03000023.1"/>
</dbReference>